<dbReference type="PANTHER" id="PTHR35400">
    <property type="entry name" value="SLR1083 PROTEIN"/>
    <property type="match status" value="1"/>
</dbReference>
<reference evidence="3 4" key="1">
    <citation type="submission" date="2024-09" db="EMBL/GenBank/DDBJ databases">
        <title>Floridaenema gen nov. (Aerosakkonemataceae, Aerosakkonematales ord. nov., Cyanobacteria) from benthic tropical and subtropical fresh waters, with the description of four new species.</title>
        <authorList>
            <person name="Moretto J.A."/>
            <person name="Berthold D.E."/>
            <person name="Lefler F.W."/>
            <person name="Huang I.-S."/>
            <person name="Laughinghouse H. IV."/>
        </authorList>
    </citation>
    <scope>NUCLEOTIDE SEQUENCE [LARGE SCALE GENOMIC DNA]</scope>
    <source>
        <strain evidence="3 4">BLCC-F154</strain>
    </source>
</reference>
<dbReference type="Gene3D" id="3.90.1570.10">
    <property type="entry name" value="tt1808, chain A"/>
    <property type="match status" value="1"/>
</dbReference>
<evidence type="ECO:0000256" key="1">
    <source>
        <dbReference type="SAM" id="MobiDB-lite"/>
    </source>
</evidence>
<dbReference type="InterPro" id="IPR012296">
    <property type="entry name" value="Nuclease_put_TT1808"/>
</dbReference>
<dbReference type="GO" id="GO:0004519">
    <property type="term" value="F:endonuclease activity"/>
    <property type="evidence" value="ECO:0007669"/>
    <property type="project" value="UniProtKB-KW"/>
</dbReference>
<accession>A0ABV4Y7V3</accession>
<evidence type="ECO:0000259" key="2">
    <source>
        <dbReference type="Pfam" id="PF05685"/>
    </source>
</evidence>
<proteinExistence type="predicted"/>
<comment type="caution">
    <text evidence="3">The sequence shown here is derived from an EMBL/GenBank/DDBJ whole genome shotgun (WGS) entry which is preliminary data.</text>
</comment>
<dbReference type="InterPro" id="IPR008538">
    <property type="entry name" value="Uma2"/>
</dbReference>
<dbReference type="Pfam" id="PF05685">
    <property type="entry name" value="Uma2"/>
    <property type="match status" value="1"/>
</dbReference>
<dbReference type="RefSeq" id="WP_413256403.1">
    <property type="nucleotide sequence ID" value="NZ_JBHFNS010000027.1"/>
</dbReference>
<dbReference type="CDD" id="cd06260">
    <property type="entry name" value="DUF820-like"/>
    <property type="match status" value="1"/>
</dbReference>
<feature type="compositionally biased region" description="Polar residues" evidence="1">
    <location>
        <begin position="1"/>
        <end position="14"/>
    </location>
</feature>
<dbReference type="Proteomes" id="UP001576776">
    <property type="component" value="Unassembled WGS sequence"/>
</dbReference>
<protein>
    <submittedName>
        <fullName evidence="3">Uma2 family endonuclease</fullName>
    </submittedName>
</protein>
<keyword evidence="3" id="KW-0540">Nuclease</keyword>
<evidence type="ECO:0000313" key="3">
    <source>
        <dbReference type="EMBL" id="MFB2934879.1"/>
    </source>
</evidence>
<feature type="region of interest" description="Disordered" evidence="1">
    <location>
        <begin position="1"/>
        <end position="30"/>
    </location>
</feature>
<dbReference type="PANTHER" id="PTHR35400:SF3">
    <property type="entry name" value="SLL1072 PROTEIN"/>
    <property type="match status" value="1"/>
</dbReference>
<dbReference type="EMBL" id="JBHFNS010000027">
    <property type="protein sequence ID" value="MFB2934879.1"/>
    <property type="molecule type" value="Genomic_DNA"/>
</dbReference>
<keyword evidence="3" id="KW-0378">Hydrolase</keyword>
<name>A0ABV4Y7V3_9CYAN</name>
<dbReference type="SUPFAM" id="SSF52980">
    <property type="entry name" value="Restriction endonuclease-like"/>
    <property type="match status" value="1"/>
</dbReference>
<evidence type="ECO:0000313" key="4">
    <source>
        <dbReference type="Proteomes" id="UP001576776"/>
    </source>
</evidence>
<organism evidence="3 4">
    <name type="scientific">Floridaenema fluviatile BLCC-F154</name>
    <dbReference type="NCBI Taxonomy" id="3153640"/>
    <lineage>
        <taxon>Bacteria</taxon>
        <taxon>Bacillati</taxon>
        <taxon>Cyanobacteriota</taxon>
        <taxon>Cyanophyceae</taxon>
        <taxon>Oscillatoriophycideae</taxon>
        <taxon>Aerosakkonematales</taxon>
        <taxon>Aerosakkonemataceae</taxon>
        <taxon>Floridanema</taxon>
        <taxon>Floridanema fluviatile</taxon>
    </lineage>
</organism>
<sequence length="240" mass="26982">MTSSLPKSMISQVRDSQKLPPLSNGDRLTRPEFERRYHAMPEVKKAELIEGVVYMASPLRFRPHAKPHGRLITWLGVYEAATPQVEMGIEPTVRLDIDNEPQPDGVLLISQESGGNSTLSEDGYLEGSPELVIEIAASSAAIDLRDKKRAYRRNGVQEYIVWQVFEQIIDWFSLQDGDYVSLMPNEQGVICSEIFPGLWLDIAAMLQGNMPQVLTVLQGGISSEEHQLFVQQLREKMGEN</sequence>
<feature type="domain" description="Putative restriction endonuclease" evidence="2">
    <location>
        <begin position="35"/>
        <end position="203"/>
    </location>
</feature>
<keyword evidence="4" id="KW-1185">Reference proteome</keyword>
<gene>
    <name evidence="3" type="ORF">ACE1B6_06335</name>
</gene>
<dbReference type="InterPro" id="IPR011335">
    <property type="entry name" value="Restrct_endonuc-II-like"/>
</dbReference>
<keyword evidence="3" id="KW-0255">Endonuclease</keyword>